<dbReference type="PANTHER" id="PTHR43643:SF3">
    <property type="entry name" value="HISTIDINOL-PHOSPHATE AMINOTRANSFERASE"/>
    <property type="match status" value="1"/>
</dbReference>
<keyword evidence="5 9" id="KW-0032">Aminotransferase</keyword>
<keyword evidence="6 9" id="KW-0808">Transferase</keyword>
<sequence length="366" mass="39213">MSKSMTTKITPQPGILDIELYVGGKAPAQGVANSVKLSSNENPHGPSKAAREAYRAQADFLAVYPSSDHGALRAAIADVHDIPAENIICGNGSDEIISFLCNAYAGIGDEVLFTEHGFAMYRICAQIAGATPVEVPENNRVTDVDALIAGITENTKIIFVANPNNPTGTFVDSSELARLAAAIPQQCLLVLDSAYAEYVEGYDGGASLVTAFDNVVMTRTFSKVYGLGGLRVGWAYAPQAVIDVLARMRGPFNVNVAALAAAEAAISDREYLDKCLIENKKWSNYLVTELNALGIQCDPTFANFVLARFASEEEANAAERALAENGLIIRKVGSYNLPQCLRITVGKGVDCQRIISVLRQFQEARA</sequence>
<evidence type="ECO:0000256" key="6">
    <source>
        <dbReference type="ARBA" id="ARBA00022679"/>
    </source>
</evidence>
<evidence type="ECO:0000256" key="7">
    <source>
        <dbReference type="ARBA" id="ARBA00022898"/>
    </source>
</evidence>
<dbReference type="Gene3D" id="3.40.640.10">
    <property type="entry name" value="Type I PLP-dependent aspartate aminotransferase-like (Major domain)"/>
    <property type="match status" value="1"/>
</dbReference>
<keyword evidence="12" id="KW-1185">Reference proteome</keyword>
<dbReference type="EC" id="2.6.1.9" evidence="9"/>
<keyword evidence="9" id="KW-0368">Histidine biosynthesis</keyword>
<dbReference type="InterPro" id="IPR005861">
    <property type="entry name" value="HisP_aminotrans"/>
</dbReference>
<comment type="similarity">
    <text evidence="3 9">Belongs to the class-II pyridoxal-phosphate-dependent aminotransferase family. Histidinol-phosphate aminotransferase subfamily.</text>
</comment>
<keyword evidence="7 9" id="KW-0663">Pyridoxal phosphate</keyword>
<comment type="cofactor">
    <cofactor evidence="1 9">
        <name>pyridoxal 5'-phosphate</name>
        <dbReference type="ChEBI" id="CHEBI:597326"/>
    </cofactor>
</comment>
<accession>A0ABQ5VXM0</accession>
<feature type="domain" description="Aminotransferase class I/classII large" evidence="10">
    <location>
        <begin position="34"/>
        <end position="355"/>
    </location>
</feature>
<dbReference type="InterPro" id="IPR015421">
    <property type="entry name" value="PyrdxlP-dep_Trfase_major"/>
</dbReference>
<evidence type="ECO:0000259" key="10">
    <source>
        <dbReference type="Pfam" id="PF00155"/>
    </source>
</evidence>
<comment type="caution">
    <text evidence="11">The sequence shown here is derived from an EMBL/GenBank/DDBJ whole genome shotgun (WGS) entry which is preliminary data.</text>
</comment>
<dbReference type="HAMAP" id="MF_01023">
    <property type="entry name" value="HisC_aminotrans_2"/>
    <property type="match status" value="1"/>
</dbReference>
<dbReference type="PANTHER" id="PTHR43643">
    <property type="entry name" value="HISTIDINOL-PHOSPHATE AMINOTRANSFERASE 2"/>
    <property type="match status" value="1"/>
</dbReference>
<dbReference type="InterPro" id="IPR015422">
    <property type="entry name" value="PyrdxlP-dep_Trfase_small"/>
</dbReference>
<evidence type="ECO:0000313" key="11">
    <source>
        <dbReference type="EMBL" id="GLQ36090.1"/>
    </source>
</evidence>
<evidence type="ECO:0000256" key="1">
    <source>
        <dbReference type="ARBA" id="ARBA00001933"/>
    </source>
</evidence>
<comment type="pathway">
    <text evidence="2 9">Amino-acid biosynthesis; L-histidine biosynthesis; L-histidine from 5-phospho-alpha-D-ribose 1-diphosphate: step 7/9.</text>
</comment>
<dbReference type="Gene3D" id="3.90.1150.10">
    <property type="entry name" value="Aspartate Aminotransferase, domain 1"/>
    <property type="match status" value="1"/>
</dbReference>
<evidence type="ECO:0000256" key="4">
    <source>
        <dbReference type="ARBA" id="ARBA00011738"/>
    </source>
</evidence>
<dbReference type="Pfam" id="PF00155">
    <property type="entry name" value="Aminotran_1_2"/>
    <property type="match status" value="1"/>
</dbReference>
<feature type="modified residue" description="N6-(pyridoxal phosphate)lysine" evidence="9">
    <location>
        <position position="223"/>
    </location>
</feature>
<dbReference type="InterPro" id="IPR050106">
    <property type="entry name" value="HistidinolP_aminotransfase"/>
</dbReference>
<evidence type="ECO:0000256" key="8">
    <source>
        <dbReference type="ARBA" id="ARBA00047481"/>
    </source>
</evidence>
<dbReference type="Proteomes" id="UP001156694">
    <property type="component" value="Unassembled WGS sequence"/>
</dbReference>
<evidence type="ECO:0000256" key="5">
    <source>
        <dbReference type="ARBA" id="ARBA00022576"/>
    </source>
</evidence>
<protein>
    <recommendedName>
        <fullName evidence="9">Histidinol-phosphate aminotransferase</fullName>
        <ecNumber evidence="9">2.6.1.9</ecNumber>
    </recommendedName>
    <alternativeName>
        <fullName evidence="9">Imidazole acetol-phosphate transaminase</fullName>
    </alternativeName>
</protein>
<dbReference type="SUPFAM" id="SSF53383">
    <property type="entry name" value="PLP-dependent transferases"/>
    <property type="match status" value="1"/>
</dbReference>
<dbReference type="GO" id="GO:0008483">
    <property type="term" value="F:transaminase activity"/>
    <property type="evidence" value="ECO:0007669"/>
    <property type="project" value="UniProtKB-KW"/>
</dbReference>
<comment type="subunit">
    <text evidence="4 9">Homodimer.</text>
</comment>
<gene>
    <name evidence="11" type="primary">hisC_2</name>
    <name evidence="9" type="synonym">hisC</name>
    <name evidence="11" type="ORF">GCM10007939_23740</name>
</gene>
<evidence type="ECO:0000256" key="9">
    <source>
        <dbReference type="HAMAP-Rule" id="MF_01023"/>
    </source>
</evidence>
<keyword evidence="9" id="KW-0028">Amino-acid biosynthesis</keyword>
<proteinExistence type="inferred from homology"/>
<evidence type="ECO:0000256" key="2">
    <source>
        <dbReference type="ARBA" id="ARBA00005011"/>
    </source>
</evidence>
<dbReference type="NCBIfam" id="TIGR01141">
    <property type="entry name" value="hisC"/>
    <property type="match status" value="1"/>
</dbReference>
<reference evidence="12" key="1">
    <citation type="journal article" date="2019" name="Int. J. Syst. Evol. Microbiol.">
        <title>The Global Catalogue of Microorganisms (GCM) 10K type strain sequencing project: providing services to taxonomists for standard genome sequencing and annotation.</title>
        <authorList>
            <consortium name="The Broad Institute Genomics Platform"/>
            <consortium name="The Broad Institute Genome Sequencing Center for Infectious Disease"/>
            <person name="Wu L."/>
            <person name="Ma J."/>
        </authorList>
    </citation>
    <scope>NUCLEOTIDE SEQUENCE [LARGE SCALE GENOMIC DNA]</scope>
    <source>
        <strain evidence="12">NBRC 110140</strain>
    </source>
</reference>
<name>A0ABQ5VXM0_9RHOB</name>
<organism evidence="11 12">
    <name type="scientific">Amylibacter marinus</name>
    <dbReference type="NCBI Taxonomy" id="1475483"/>
    <lineage>
        <taxon>Bacteria</taxon>
        <taxon>Pseudomonadati</taxon>
        <taxon>Pseudomonadota</taxon>
        <taxon>Alphaproteobacteria</taxon>
        <taxon>Rhodobacterales</taxon>
        <taxon>Paracoccaceae</taxon>
        <taxon>Amylibacter</taxon>
    </lineage>
</organism>
<dbReference type="EMBL" id="BSNN01000008">
    <property type="protein sequence ID" value="GLQ36090.1"/>
    <property type="molecule type" value="Genomic_DNA"/>
</dbReference>
<evidence type="ECO:0000256" key="3">
    <source>
        <dbReference type="ARBA" id="ARBA00007970"/>
    </source>
</evidence>
<dbReference type="InterPro" id="IPR015424">
    <property type="entry name" value="PyrdxlP-dep_Trfase"/>
</dbReference>
<dbReference type="InterPro" id="IPR004839">
    <property type="entry name" value="Aminotransferase_I/II_large"/>
</dbReference>
<comment type="catalytic activity">
    <reaction evidence="8 9">
        <text>L-histidinol phosphate + 2-oxoglutarate = 3-(imidazol-4-yl)-2-oxopropyl phosphate + L-glutamate</text>
        <dbReference type="Rhea" id="RHEA:23744"/>
        <dbReference type="ChEBI" id="CHEBI:16810"/>
        <dbReference type="ChEBI" id="CHEBI:29985"/>
        <dbReference type="ChEBI" id="CHEBI:57766"/>
        <dbReference type="ChEBI" id="CHEBI:57980"/>
        <dbReference type="EC" id="2.6.1.9"/>
    </reaction>
</comment>
<evidence type="ECO:0000313" key="12">
    <source>
        <dbReference type="Proteomes" id="UP001156694"/>
    </source>
</evidence>
<dbReference type="CDD" id="cd00609">
    <property type="entry name" value="AAT_like"/>
    <property type="match status" value="1"/>
</dbReference>